<dbReference type="PANTHER" id="PTHR19863:SF5">
    <property type="entry name" value="WD REPEAT-CONTAINING PROTEIN 47"/>
    <property type="match status" value="1"/>
</dbReference>
<dbReference type="SUPFAM" id="SSF50978">
    <property type="entry name" value="WD40 repeat-like"/>
    <property type="match status" value="1"/>
</dbReference>
<keyword evidence="1" id="KW-0853">WD repeat</keyword>
<proteinExistence type="predicted"/>
<evidence type="ECO:0000256" key="1">
    <source>
        <dbReference type="PROSITE-ProRule" id="PRU00221"/>
    </source>
</evidence>
<keyword evidence="2" id="KW-1185">Reference proteome</keyword>
<feature type="repeat" description="WD" evidence="1">
    <location>
        <begin position="152"/>
        <end position="175"/>
    </location>
</feature>
<dbReference type="SMART" id="SM00320">
    <property type="entry name" value="WD40"/>
    <property type="match status" value="2"/>
</dbReference>
<dbReference type="AlphaFoldDB" id="A0A914RK68"/>
<protein>
    <submittedName>
        <fullName evidence="3">Uncharacterized protein</fullName>
    </submittedName>
</protein>
<dbReference type="WBParaSite" id="PEQ_0000690901-mRNA-1">
    <property type="protein sequence ID" value="PEQ_0000690901-mRNA-1"/>
    <property type="gene ID" value="PEQ_0000690901"/>
</dbReference>
<accession>A0A914RK68</accession>
<dbReference type="InterPro" id="IPR040067">
    <property type="entry name" value="WDR47"/>
</dbReference>
<sequence>MSSPDLSLLHSIFAQEEEDGVELLLQKNVYKSHETFLNVIFKKTKKETKWTSIDFQLDHAASCFEICPDGSSFVVGDCEGRIITLQLSEEEAFVKTDEISRHESRITDIAFNPTSDLLATCSNENKIEISSFRTDLSRIGLVTAFCTWGGCMFASSSMDKTIRIWDMRVGDAVRVFDPLLKPADSQSTFLCDLRDLCQIPPPCNVVKADEKCLSISSRTKNCDIFNSSTFAYFIANLMTNRDVRSESNCFRSQKFVLLSSRDEIQLSLNDSNLNFSRKFIEFNALFRWHPTSASFATLNAGRLLKLWHPVTTDTARDITNGFELSTARLRSDESIMVQLLHCFNRYNDNFPTTMAKIYRLQAKNVFHGDGNKFPTANVITSIVGSIPLTYFARSASRYKSIRPLLTYNMDYDFSLVFNGKPKSAISHLLCEQRVCVSDNFRTHPAVNHIFLPRLREASFGEWLTVRGQKSNV</sequence>
<reference evidence="3" key="1">
    <citation type="submission" date="2022-11" db="UniProtKB">
        <authorList>
            <consortium name="WormBaseParasite"/>
        </authorList>
    </citation>
    <scope>IDENTIFICATION</scope>
</reference>
<dbReference type="PANTHER" id="PTHR19863">
    <property type="entry name" value="NEMITIN (NEURONAL ENRICHED MAP INTERACTING PROTEIN) HOMOLOG"/>
    <property type="match status" value="1"/>
</dbReference>
<dbReference type="Proteomes" id="UP000887564">
    <property type="component" value="Unplaced"/>
</dbReference>
<organism evidence="2 3">
    <name type="scientific">Parascaris equorum</name>
    <name type="common">Equine roundworm</name>
    <dbReference type="NCBI Taxonomy" id="6256"/>
    <lineage>
        <taxon>Eukaryota</taxon>
        <taxon>Metazoa</taxon>
        <taxon>Ecdysozoa</taxon>
        <taxon>Nematoda</taxon>
        <taxon>Chromadorea</taxon>
        <taxon>Rhabditida</taxon>
        <taxon>Spirurina</taxon>
        <taxon>Ascaridomorpha</taxon>
        <taxon>Ascaridoidea</taxon>
        <taxon>Ascarididae</taxon>
        <taxon>Parascaris</taxon>
    </lineage>
</organism>
<dbReference type="Gene3D" id="2.130.10.10">
    <property type="entry name" value="YVTN repeat-like/Quinoprotein amine dehydrogenase"/>
    <property type="match status" value="1"/>
</dbReference>
<dbReference type="Pfam" id="PF00400">
    <property type="entry name" value="WD40"/>
    <property type="match status" value="2"/>
</dbReference>
<evidence type="ECO:0000313" key="3">
    <source>
        <dbReference type="WBParaSite" id="PEQ_0000690901-mRNA-1"/>
    </source>
</evidence>
<dbReference type="InterPro" id="IPR001680">
    <property type="entry name" value="WD40_rpt"/>
</dbReference>
<feature type="repeat" description="WD" evidence="1">
    <location>
        <begin position="99"/>
        <end position="129"/>
    </location>
</feature>
<name>A0A914RK68_PAREQ</name>
<dbReference type="InterPro" id="IPR036322">
    <property type="entry name" value="WD40_repeat_dom_sf"/>
</dbReference>
<evidence type="ECO:0000313" key="2">
    <source>
        <dbReference type="Proteomes" id="UP000887564"/>
    </source>
</evidence>
<dbReference type="PROSITE" id="PS50082">
    <property type="entry name" value="WD_REPEATS_2"/>
    <property type="match status" value="2"/>
</dbReference>
<dbReference type="InterPro" id="IPR015943">
    <property type="entry name" value="WD40/YVTN_repeat-like_dom_sf"/>
</dbReference>